<feature type="transmembrane region" description="Helical" evidence="10">
    <location>
        <begin position="60"/>
        <end position="84"/>
    </location>
</feature>
<evidence type="ECO:0000256" key="6">
    <source>
        <dbReference type="ARBA" id="ARBA00022989"/>
    </source>
</evidence>
<dbReference type="GO" id="GO:0016020">
    <property type="term" value="C:membrane"/>
    <property type="evidence" value="ECO:0007669"/>
    <property type="project" value="UniProtKB-SubCell"/>
</dbReference>
<evidence type="ECO:0000256" key="7">
    <source>
        <dbReference type="ARBA" id="ARBA00023027"/>
    </source>
</evidence>
<gene>
    <name evidence="11" type="primary">ND4L</name>
</gene>
<dbReference type="CTD" id="4539"/>
<proteinExistence type="inferred from homology"/>
<dbReference type="RefSeq" id="YP_006303212.1">
    <property type="nucleotide sequence ID" value="NC_017874.1"/>
</dbReference>
<dbReference type="Gene3D" id="1.10.287.3510">
    <property type="match status" value="1"/>
</dbReference>
<protein>
    <recommendedName>
        <fullName evidence="3">NADH-ubiquinone oxidoreductase chain 4L</fullName>
    </recommendedName>
    <alternativeName>
        <fullName evidence="9">NADH dehydrogenase subunit 4L</fullName>
    </alternativeName>
</protein>
<dbReference type="AlphaFoldDB" id="I1SR45"/>
<dbReference type="InterPro" id="IPR039428">
    <property type="entry name" value="NUOK/Mnh_C1-like"/>
</dbReference>
<evidence type="ECO:0000256" key="10">
    <source>
        <dbReference type="SAM" id="Phobius"/>
    </source>
</evidence>
<evidence type="ECO:0000256" key="4">
    <source>
        <dbReference type="ARBA" id="ARBA00022692"/>
    </source>
</evidence>
<dbReference type="Pfam" id="PF00420">
    <property type="entry name" value="Oxidored_q2"/>
    <property type="match status" value="1"/>
</dbReference>
<keyword evidence="7" id="KW-0520">NAD</keyword>
<keyword evidence="6 10" id="KW-1133">Transmembrane helix</keyword>
<evidence type="ECO:0000256" key="1">
    <source>
        <dbReference type="ARBA" id="ARBA00004141"/>
    </source>
</evidence>
<reference evidence="11" key="2">
    <citation type="journal article" date="2012" name="BMC Genomics">
        <title>A comparative study of nemertean complete mitochondrial genomes, including two new ones for Nectonemertes cf. mirabilis and Zygeupolia rubens, may elucidate the fundamental pattern for the phylum Nemertea.</title>
        <authorList>
            <person name="Chen H.X."/>
            <person name="Sun S.C."/>
            <person name="Sundberg P."/>
            <person name="Ren W.C."/>
            <person name="Norenburg J.L."/>
        </authorList>
    </citation>
    <scope>NUCLEOTIDE SEQUENCE</scope>
</reference>
<evidence type="ECO:0000256" key="8">
    <source>
        <dbReference type="ARBA" id="ARBA00023136"/>
    </source>
</evidence>
<evidence type="ECO:0000256" key="3">
    <source>
        <dbReference type="ARBA" id="ARBA00016612"/>
    </source>
</evidence>
<keyword evidence="11" id="KW-0496">Mitochondrion</keyword>
<geneLocation type="mitochondrion" evidence="11"/>
<evidence type="ECO:0000256" key="9">
    <source>
        <dbReference type="ARBA" id="ARBA00031586"/>
    </source>
</evidence>
<accession>I1SR45</accession>
<keyword evidence="5" id="KW-1278">Translocase</keyword>
<sequence>MNFSFLFSFFFFGFLFFLVGFFSFVVQRFHFLMSLLSLELIMLGIFLLVVGSVYEGMDGYLIFVFLVFVICEAAVGLGLLVSFVRSHGSNFMSIVSIFEC</sequence>
<evidence type="ECO:0000256" key="2">
    <source>
        <dbReference type="ARBA" id="ARBA00010519"/>
    </source>
</evidence>
<comment type="similarity">
    <text evidence="2">Belongs to the complex I subunit 4L family.</text>
</comment>
<comment type="subcellular location">
    <subcellularLocation>
        <location evidence="1">Membrane</location>
        <topology evidence="1">Multi-pass membrane protein</topology>
    </subcellularLocation>
</comment>
<organism evidence="11">
    <name type="scientific">Nectonemertes cf. mirabilis HC-2011</name>
    <dbReference type="NCBI Taxonomy" id="992350"/>
    <lineage>
        <taxon>Eukaryota</taxon>
        <taxon>Metazoa</taxon>
        <taxon>Spiralia</taxon>
        <taxon>Lophotrochozoa</taxon>
        <taxon>Nemertea</taxon>
        <taxon>Enopla</taxon>
        <taxon>Hoplonemertea</taxon>
        <taxon>Monostilifera</taxon>
        <taxon>Eumonostilifera</taxon>
        <taxon>Nectonemertidae</taxon>
        <taxon>Nectonemertes</taxon>
    </lineage>
</organism>
<dbReference type="GeneID" id="12798838"/>
<reference evidence="11" key="1">
    <citation type="submission" date="2011-01" db="EMBL/GenBank/DDBJ databases">
        <authorList>
            <person name="Chen H."/>
            <person name="Sun S."/>
            <person name="Sundberg P."/>
            <person name="Ren W."/>
            <person name="Norenburg J.L."/>
        </authorList>
    </citation>
    <scope>NUCLEOTIDE SEQUENCE</scope>
</reference>
<dbReference type="EMBL" id="HQ997772">
    <property type="protein sequence ID" value="ADZ05365.1"/>
    <property type="molecule type" value="Genomic_DNA"/>
</dbReference>
<feature type="transmembrane region" description="Helical" evidence="10">
    <location>
        <begin position="6"/>
        <end position="26"/>
    </location>
</feature>
<evidence type="ECO:0000313" key="11">
    <source>
        <dbReference type="EMBL" id="ADZ05365.1"/>
    </source>
</evidence>
<keyword evidence="4 10" id="KW-0812">Transmembrane</keyword>
<keyword evidence="8 10" id="KW-0472">Membrane</keyword>
<evidence type="ECO:0000256" key="5">
    <source>
        <dbReference type="ARBA" id="ARBA00022967"/>
    </source>
</evidence>
<name>I1SR45_9BILA</name>
<feature type="transmembrane region" description="Helical" evidence="10">
    <location>
        <begin position="33"/>
        <end position="54"/>
    </location>
</feature>